<dbReference type="PANTHER" id="PTHR44196:SF1">
    <property type="entry name" value="DEHYDROGENASE_REDUCTASE SDR FAMILY MEMBER 7B"/>
    <property type="match status" value="1"/>
</dbReference>
<evidence type="ECO:0000256" key="1">
    <source>
        <dbReference type="ARBA" id="ARBA00006484"/>
    </source>
</evidence>
<keyword evidence="2" id="KW-0560">Oxidoreductase</keyword>
<dbReference type="AlphaFoldDB" id="A0A7J5AXA7"/>
<accession>A0A7J5AXA7</accession>
<sequence length="285" mass="29763">MTKATPRNAGGVLAITGGGSGVGEGLARYAASIGMAVAIADIDLVAAESVASDIRAEGGNALAVQVDVRDLSQLEGFADRVYTELGPVSLLINNAGVEQFGLLWDTPEDNWQRLIDINITGVFNGIKAFVPRMSASHEKTAIWNLSSMGGVSAAARQAPYIMSKHAVLALTECLKLDVETAGLDITVAAVLPGAVASNIFANAGGVKDGDVAAGEAERAAMLRVREQAMSPIEAARRVFEQAANGDFYLLTQPQLIGAAMNGRAEQLRTRSAPQLFSGEFHVPAE</sequence>
<dbReference type="Proteomes" id="UP000490386">
    <property type="component" value="Unassembled WGS sequence"/>
</dbReference>
<dbReference type="InterPro" id="IPR036291">
    <property type="entry name" value="NAD(P)-bd_dom_sf"/>
</dbReference>
<name>A0A7J5AXA7_9MICO</name>
<keyword evidence="5" id="KW-1185">Reference proteome</keyword>
<dbReference type="PRINTS" id="PR00081">
    <property type="entry name" value="GDHRDH"/>
</dbReference>
<dbReference type="Gene3D" id="3.40.50.720">
    <property type="entry name" value="NAD(P)-binding Rossmann-like Domain"/>
    <property type="match status" value="1"/>
</dbReference>
<reference evidence="4 5" key="1">
    <citation type="submission" date="2019-09" db="EMBL/GenBank/DDBJ databases">
        <title>Phylogeny of genus Pseudoclavibacter and closely related genus.</title>
        <authorList>
            <person name="Li Y."/>
        </authorList>
    </citation>
    <scope>NUCLEOTIDE SEQUENCE [LARGE SCALE GENOMIC DNA]</scope>
    <source>
        <strain evidence="4 5">THG-MD12</strain>
    </source>
</reference>
<dbReference type="GO" id="GO:0016491">
    <property type="term" value="F:oxidoreductase activity"/>
    <property type="evidence" value="ECO:0007669"/>
    <property type="project" value="UniProtKB-KW"/>
</dbReference>
<dbReference type="CDD" id="cd05233">
    <property type="entry name" value="SDR_c"/>
    <property type="match status" value="1"/>
</dbReference>
<dbReference type="PANTHER" id="PTHR44196">
    <property type="entry name" value="DEHYDROGENASE/REDUCTASE SDR FAMILY MEMBER 7B"/>
    <property type="match status" value="1"/>
</dbReference>
<dbReference type="PRINTS" id="PR00080">
    <property type="entry name" value="SDRFAMILY"/>
</dbReference>
<proteinExistence type="inferred from homology"/>
<dbReference type="SUPFAM" id="SSF51735">
    <property type="entry name" value="NAD(P)-binding Rossmann-fold domains"/>
    <property type="match status" value="1"/>
</dbReference>
<dbReference type="OrthoDB" id="9792003at2"/>
<evidence type="ECO:0000256" key="2">
    <source>
        <dbReference type="ARBA" id="ARBA00023002"/>
    </source>
</evidence>
<dbReference type="GO" id="GO:0016020">
    <property type="term" value="C:membrane"/>
    <property type="evidence" value="ECO:0007669"/>
    <property type="project" value="TreeGrafter"/>
</dbReference>
<comment type="similarity">
    <text evidence="1 3">Belongs to the short-chain dehydrogenases/reductases (SDR) family.</text>
</comment>
<dbReference type="EMBL" id="WBJX01000008">
    <property type="protein sequence ID" value="KAB1636078.1"/>
    <property type="molecule type" value="Genomic_DNA"/>
</dbReference>
<evidence type="ECO:0000256" key="3">
    <source>
        <dbReference type="RuleBase" id="RU000363"/>
    </source>
</evidence>
<evidence type="ECO:0000313" key="4">
    <source>
        <dbReference type="EMBL" id="KAB1636078.1"/>
    </source>
</evidence>
<evidence type="ECO:0000313" key="5">
    <source>
        <dbReference type="Proteomes" id="UP000490386"/>
    </source>
</evidence>
<protein>
    <submittedName>
        <fullName evidence="4">SDR family NAD(P)-dependent oxidoreductase</fullName>
    </submittedName>
</protein>
<dbReference type="InterPro" id="IPR002347">
    <property type="entry name" value="SDR_fam"/>
</dbReference>
<gene>
    <name evidence="4" type="ORF">F8O03_17645</name>
</gene>
<comment type="caution">
    <text evidence="4">The sequence shown here is derived from an EMBL/GenBank/DDBJ whole genome shotgun (WGS) entry which is preliminary data.</text>
</comment>
<dbReference type="Pfam" id="PF00106">
    <property type="entry name" value="adh_short"/>
    <property type="match status" value="1"/>
</dbReference>
<organism evidence="4 5">
    <name type="scientific">Pseudoclavibacter terrae</name>
    <dbReference type="NCBI Taxonomy" id="1530195"/>
    <lineage>
        <taxon>Bacteria</taxon>
        <taxon>Bacillati</taxon>
        <taxon>Actinomycetota</taxon>
        <taxon>Actinomycetes</taxon>
        <taxon>Micrococcales</taxon>
        <taxon>Microbacteriaceae</taxon>
        <taxon>Pseudoclavibacter</taxon>
    </lineage>
</organism>